<evidence type="ECO:0000256" key="1">
    <source>
        <dbReference type="ARBA" id="ARBA00022676"/>
    </source>
</evidence>
<name>A0ABP7WMP5_9ACTN</name>
<keyword evidence="2" id="KW-0808">Transferase</keyword>
<keyword evidence="1" id="KW-0328">Glycosyltransferase</keyword>
<accession>A0ABP7WMP5</accession>
<protein>
    <submittedName>
        <fullName evidence="5">Glycosyltransferase</fullName>
    </submittedName>
</protein>
<dbReference type="SUPFAM" id="SSF53756">
    <property type="entry name" value="UDP-Glycosyltransferase/glycogen phosphorylase"/>
    <property type="match status" value="1"/>
</dbReference>
<dbReference type="PANTHER" id="PTHR45947">
    <property type="entry name" value="SULFOQUINOVOSYL TRANSFERASE SQD2"/>
    <property type="match status" value="1"/>
</dbReference>
<gene>
    <name evidence="5" type="ORF">GCM10022214_62340</name>
</gene>
<dbReference type="Proteomes" id="UP001500683">
    <property type="component" value="Unassembled WGS sequence"/>
</dbReference>
<feature type="domain" description="Glycosyltransferase subfamily 4-like N-terminal" evidence="4">
    <location>
        <begin position="19"/>
        <end position="178"/>
    </location>
</feature>
<evidence type="ECO:0000256" key="3">
    <source>
        <dbReference type="SAM" id="MobiDB-lite"/>
    </source>
</evidence>
<dbReference type="Pfam" id="PF13439">
    <property type="entry name" value="Glyco_transf_4"/>
    <property type="match status" value="1"/>
</dbReference>
<dbReference type="PANTHER" id="PTHR45947:SF3">
    <property type="entry name" value="SULFOQUINOVOSYL TRANSFERASE SQD2"/>
    <property type="match status" value="1"/>
</dbReference>
<dbReference type="RefSeq" id="WP_344954735.1">
    <property type="nucleotide sequence ID" value="NZ_BAAAZG010000047.1"/>
</dbReference>
<dbReference type="InterPro" id="IPR050194">
    <property type="entry name" value="Glycosyltransferase_grp1"/>
</dbReference>
<dbReference type="Pfam" id="PF13692">
    <property type="entry name" value="Glyco_trans_1_4"/>
    <property type="match status" value="1"/>
</dbReference>
<sequence>MTSQQEPIRVLHVSQPTDGGVAVYVTQACRDQMRRGWEVAVACPAEGTLPGNLRIHGVPHIAWTAGRAPGPKTLAESRQLHDIIGRYRPHIVHLHSSKAGLAGRMRTVHGTPLIFQPHGWSWLAARGAQRTASIRWERFAARRAKAVICVGEGELQQGQQAGVDAPYALVRNGVDLRRFQQADSSARFAARRLLGVPAEKPLAVCIGRVTRQKGQDVLAAAWPRVRERCPDAQLVMVGDGDMLRRVRVYATDGIRFVPPVADPRPWLVAADVVTMPSRWEGLPLAALEALAIGRPVVGTDIPGLTEVVTPDVGALVPMDDPAALGAEVARRLLFPELAEIEGKAAAQRAAGFDAMRTFAQLAVITQDLATAAYPVAGAPGTAYGREPVAQPVTRPASARPLAEAGPGVGAD</sequence>
<dbReference type="Gene3D" id="3.40.50.2000">
    <property type="entry name" value="Glycogen Phosphorylase B"/>
    <property type="match status" value="2"/>
</dbReference>
<evidence type="ECO:0000256" key="2">
    <source>
        <dbReference type="ARBA" id="ARBA00022679"/>
    </source>
</evidence>
<evidence type="ECO:0000313" key="6">
    <source>
        <dbReference type="Proteomes" id="UP001500683"/>
    </source>
</evidence>
<dbReference type="EMBL" id="BAAAZG010000047">
    <property type="protein sequence ID" value="GAA4092301.1"/>
    <property type="molecule type" value="Genomic_DNA"/>
</dbReference>
<organism evidence="5 6">
    <name type="scientific">Actinomadura miaoliensis</name>
    <dbReference type="NCBI Taxonomy" id="430685"/>
    <lineage>
        <taxon>Bacteria</taxon>
        <taxon>Bacillati</taxon>
        <taxon>Actinomycetota</taxon>
        <taxon>Actinomycetes</taxon>
        <taxon>Streptosporangiales</taxon>
        <taxon>Thermomonosporaceae</taxon>
        <taxon>Actinomadura</taxon>
    </lineage>
</organism>
<keyword evidence="6" id="KW-1185">Reference proteome</keyword>
<comment type="caution">
    <text evidence="5">The sequence shown here is derived from an EMBL/GenBank/DDBJ whole genome shotgun (WGS) entry which is preliminary data.</text>
</comment>
<dbReference type="InterPro" id="IPR028098">
    <property type="entry name" value="Glyco_trans_4-like_N"/>
</dbReference>
<evidence type="ECO:0000313" key="5">
    <source>
        <dbReference type="EMBL" id="GAA4092301.1"/>
    </source>
</evidence>
<evidence type="ECO:0000259" key="4">
    <source>
        <dbReference type="Pfam" id="PF13439"/>
    </source>
</evidence>
<proteinExistence type="predicted"/>
<reference evidence="6" key="1">
    <citation type="journal article" date="2019" name="Int. J. Syst. Evol. Microbiol.">
        <title>The Global Catalogue of Microorganisms (GCM) 10K type strain sequencing project: providing services to taxonomists for standard genome sequencing and annotation.</title>
        <authorList>
            <consortium name="The Broad Institute Genomics Platform"/>
            <consortium name="The Broad Institute Genome Sequencing Center for Infectious Disease"/>
            <person name="Wu L."/>
            <person name="Ma J."/>
        </authorList>
    </citation>
    <scope>NUCLEOTIDE SEQUENCE [LARGE SCALE GENOMIC DNA]</scope>
    <source>
        <strain evidence="6">JCM 16702</strain>
    </source>
</reference>
<feature type="region of interest" description="Disordered" evidence="3">
    <location>
        <begin position="384"/>
        <end position="411"/>
    </location>
</feature>